<comment type="caution">
    <text evidence="3">The sequence shown here is derived from an EMBL/GenBank/DDBJ whole genome shotgun (WGS) entry which is preliminary data.</text>
</comment>
<dbReference type="NCBIfam" id="NF033510">
    <property type="entry name" value="Ca_tandemer"/>
    <property type="match status" value="2"/>
</dbReference>
<dbReference type="EMBL" id="JAOQIO010000004">
    <property type="protein sequence ID" value="MCU6790658.1"/>
    <property type="molecule type" value="Genomic_DNA"/>
</dbReference>
<dbReference type="InterPro" id="IPR032179">
    <property type="entry name" value="Cry22Aa_Ig-like"/>
</dbReference>
<dbReference type="InterPro" id="IPR041498">
    <property type="entry name" value="Big_6"/>
</dbReference>
<protein>
    <submittedName>
        <fullName evidence="3">Ig-like domain-containing protein</fullName>
    </submittedName>
</protein>
<dbReference type="InterPro" id="IPR013783">
    <property type="entry name" value="Ig-like_fold"/>
</dbReference>
<accession>A0ABT2U7Q4</accession>
<dbReference type="InterPro" id="IPR044048">
    <property type="entry name" value="Big_12"/>
</dbReference>
<feature type="domain" description="SLH" evidence="2">
    <location>
        <begin position="745"/>
        <end position="799"/>
    </location>
</feature>
<dbReference type="Pfam" id="PF16403">
    <property type="entry name" value="Bact_surface_Ig-like"/>
    <property type="match status" value="1"/>
</dbReference>
<dbReference type="Pfam" id="PF00395">
    <property type="entry name" value="SLH"/>
    <property type="match status" value="3"/>
</dbReference>
<feature type="compositionally biased region" description="Low complexity" evidence="1">
    <location>
        <begin position="501"/>
        <end position="510"/>
    </location>
</feature>
<evidence type="ECO:0000313" key="3">
    <source>
        <dbReference type="EMBL" id="MCU6790658.1"/>
    </source>
</evidence>
<proteinExistence type="predicted"/>
<name>A0ABT2U7Q4_9BACL</name>
<dbReference type="InterPro" id="IPR001119">
    <property type="entry name" value="SLH_dom"/>
</dbReference>
<feature type="region of interest" description="Disordered" evidence="1">
    <location>
        <begin position="494"/>
        <end position="513"/>
    </location>
</feature>
<dbReference type="Gene3D" id="2.60.40.10">
    <property type="entry name" value="Immunoglobulins"/>
    <property type="match status" value="2"/>
</dbReference>
<dbReference type="Pfam" id="PF19077">
    <property type="entry name" value="Big_13"/>
    <property type="match status" value="1"/>
</dbReference>
<dbReference type="PANTHER" id="PTHR34677:SF3">
    <property type="entry name" value="BACTERIAL IG-LIKE DOMAIN-CONTAINING PROTEIN"/>
    <property type="match status" value="1"/>
</dbReference>
<dbReference type="Proteomes" id="UP001652445">
    <property type="component" value="Unassembled WGS sequence"/>
</dbReference>
<dbReference type="Pfam" id="PF12733">
    <property type="entry name" value="Cadherin-like"/>
    <property type="match status" value="1"/>
</dbReference>
<feature type="domain" description="SLH" evidence="2">
    <location>
        <begin position="616"/>
        <end position="679"/>
    </location>
</feature>
<evidence type="ECO:0000259" key="2">
    <source>
        <dbReference type="PROSITE" id="PS51272"/>
    </source>
</evidence>
<dbReference type="InterPro" id="IPR044016">
    <property type="entry name" value="Big_13"/>
</dbReference>
<gene>
    <name evidence="3" type="ORF">OB236_00830</name>
</gene>
<dbReference type="RefSeq" id="WP_262682154.1">
    <property type="nucleotide sequence ID" value="NZ_JAOQIO010000004.1"/>
</dbReference>
<evidence type="ECO:0000313" key="4">
    <source>
        <dbReference type="Proteomes" id="UP001652445"/>
    </source>
</evidence>
<dbReference type="Pfam" id="PF17936">
    <property type="entry name" value="Big_6"/>
    <property type="match status" value="1"/>
</dbReference>
<dbReference type="PROSITE" id="PS51272">
    <property type="entry name" value="SLH"/>
    <property type="match status" value="3"/>
</dbReference>
<dbReference type="Pfam" id="PF19078">
    <property type="entry name" value="Big_12"/>
    <property type="match status" value="1"/>
</dbReference>
<feature type="domain" description="SLH" evidence="2">
    <location>
        <begin position="680"/>
        <end position="743"/>
    </location>
</feature>
<evidence type="ECO:0000256" key="1">
    <source>
        <dbReference type="SAM" id="MobiDB-lite"/>
    </source>
</evidence>
<dbReference type="PANTHER" id="PTHR34677">
    <property type="match status" value="1"/>
</dbReference>
<dbReference type="Gene3D" id="2.60.40.1800">
    <property type="match status" value="2"/>
</dbReference>
<dbReference type="InterPro" id="IPR025883">
    <property type="entry name" value="Cadherin-like_domain"/>
</dbReference>
<reference evidence="3 4" key="1">
    <citation type="submission" date="2022-09" db="EMBL/GenBank/DDBJ databases">
        <authorList>
            <person name="Han X.L."/>
            <person name="Wang Q."/>
            <person name="Lu T."/>
        </authorList>
    </citation>
    <scope>NUCLEOTIDE SEQUENCE [LARGE SCALE GENOMIC DNA]</scope>
    <source>
        <strain evidence="3 4">WQ 127069</strain>
    </source>
</reference>
<organism evidence="3 4">
    <name type="scientific">Paenibacillus baimaensis</name>
    <dbReference type="NCBI Taxonomy" id="2982185"/>
    <lineage>
        <taxon>Bacteria</taxon>
        <taxon>Bacillati</taxon>
        <taxon>Bacillota</taxon>
        <taxon>Bacilli</taxon>
        <taxon>Bacillales</taxon>
        <taxon>Paenibacillaceae</taxon>
        <taxon>Paenibacillus</taxon>
    </lineage>
</organism>
<keyword evidence="4" id="KW-1185">Reference proteome</keyword>
<sequence length="799" mass="83030">MNDTVAGHEQQQSYPFNVQDITVPSVPIITSPTSGQVMGQSMPTISGTAEAGSTVTVVLDGNVAGTATVDVSGNWTRTLSSALSEGVHSVQARATDAAGNVGSLSTARAFTVDTIAPTAAVSSAGGGTVNAPFSVTITFSEAVQGFTENDMVIENGSVLNLVTVTSTTYSATVSPTTSGQAVKVRVAAGAVTDAAGNPNPQSNTWLVQYDTIKPVAVFGNFTQGQLFNVPPAAVTVSVYEAVYWIAGGAQLHAGNALPFISMEKDGAAFTAYTASFDPQAHVFTLSLNGAVQDGEYAVLVAGNVVRNVYHNILDAARASFTIDQTPPAAPALVTPTNGLLANTSTPTISGTAEAGAVVTIRLDGAAAATVTALGDGSWTWTPNAVLAEGAHTVSVSATDAAGNTGSFSTEHTFTVDTQPPVITLLGDVSLILTAGDAFVDPGATAADSLEGNLPVMATGSVDNQTPGTYLLRYNVQDSSGNAAAEVTREVHVNARRGSSGGHSSSVGPSGNADLEQLRVKSGGNELGLTPAFAAGITSYRVETSAAQVEIQAILADINAVVTLRKETYTGAKSVSLDEGDNGFEITVKAVNGTIKTYSLTVHRQKVVETPPVPAVSQICMFSDIKGHWAELQICEAVGKGIVEGDSRVVFRPQGLVTRVEFAAMLLRIQGISPGRGEAVKLSFTDNDSIPVWAKDTVSNTVESGILEGYPDGTLRPQQTVSRSEMAAMMARAMKWNIDRTQITPFSDDAQIPDWAKGYIHYAFQRGLLEGREGNPFIPEGQATRAEAAVVVLRLWKTLQ</sequence>